<organism evidence="1 2">
    <name type="scientific">Salininema proteolyticum</name>
    <dbReference type="NCBI Taxonomy" id="1607685"/>
    <lineage>
        <taxon>Bacteria</taxon>
        <taxon>Bacillati</taxon>
        <taxon>Actinomycetota</taxon>
        <taxon>Actinomycetes</taxon>
        <taxon>Glycomycetales</taxon>
        <taxon>Glycomycetaceae</taxon>
        <taxon>Salininema</taxon>
    </lineage>
</organism>
<accession>A0ABV8TTK8</accession>
<comment type="caution">
    <text evidence="1">The sequence shown here is derived from an EMBL/GenBank/DDBJ whole genome shotgun (WGS) entry which is preliminary data.</text>
</comment>
<protein>
    <submittedName>
        <fullName evidence="1">Uncharacterized protein</fullName>
    </submittedName>
</protein>
<dbReference type="EMBL" id="JBHSDK010000002">
    <property type="protein sequence ID" value="MFC4333876.1"/>
    <property type="molecule type" value="Genomic_DNA"/>
</dbReference>
<name>A0ABV8TTK8_9ACTN</name>
<dbReference type="RefSeq" id="WP_380617615.1">
    <property type="nucleotide sequence ID" value="NZ_JBHSDK010000002.1"/>
</dbReference>
<evidence type="ECO:0000313" key="2">
    <source>
        <dbReference type="Proteomes" id="UP001595823"/>
    </source>
</evidence>
<keyword evidence="2" id="KW-1185">Reference proteome</keyword>
<evidence type="ECO:0000313" key="1">
    <source>
        <dbReference type="EMBL" id="MFC4333876.1"/>
    </source>
</evidence>
<sequence>MTECATCPRPVADTGYICHDCADRLRTRLQWIAANADELDVTVTRQDRISDGTGGRASAETPLPFNADASEAAWVLRNTLTTWARRVAAQRGLDEPADNLPALARWLHDHVRWLRCQPFAYEAHDELHYAAGVLQRAVDAPTPQVELGACGTDGCAGHLAAPHGAVTVQCRDCRARYDVDRLQRSLLDRADILLMPASDIASILSQWRRTRVAPSTVRSWASRGRLAARGHDDHGRTLYRLGDARRLADVGQAKMVAA</sequence>
<dbReference type="Proteomes" id="UP001595823">
    <property type="component" value="Unassembled WGS sequence"/>
</dbReference>
<gene>
    <name evidence="1" type="ORF">ACFPET_01535</name>
</gene>
<reference evidence="2" key="1">
    <citation type="journal article" date="2019" name="Int. J. Syst. Evol. Microbiol.">
        <title>The Global Catalogue of Microorganisms (GCM) 10K type strain sequencing project: providing services to taxonomists for standard genome sequencing and annotation.</title>
        <authorList>
            <consortium name="The Broad Institute Genomics Platform"/>
            <consortium name="The Broad Institute Genome Sequencing Center for Infectious Disease"/>
            <person name="Wu L."/>
            <person name="Ma J."/>
        </authorList>
    </citation>
    <scope>NUCLEOTIDE SEQUENCE [LARGE SCALE GENOMIC DNA]</scope>
    <source>
        <strain evidence="2">IBRC-M 10908</strain>
    </source>
</reference>
<proteinExistence type="predicted"/>